<dbReference type="HOGENOM" id="CLU_1125371_0_0_1"/>
<proteinExistence type="predicted"/>
<dbReference type="EMBL" id="GL379808">
    <property type="protein sequence ID" value="EGT41952.1"/>
    <property type="molecule type" value="Genomic_DNA"/>
</dbReference>
<dbReference type="AlphaFoldDB" id="G0MR82"/>
<dbReference type="eggNOG" id="ENOG502TJSH">
    <property type="taxonomic scope" value="Eukaryota"/>
</dbReference>
<dbReference type="OrthoDB" id="10509746at2759"/>
<protein>
    <submittedName>
        <fullName evidence="1">Uncharacterized protein</fullName>
    </submittedName>
</protein>
<reference evidence="2" key="1">
    <citation type="submission" date="2011-07" db="EMBL/GenBank/DDBJ databases">
        <authorList>
            <consortium name="Caenorhabditis brenneri Sequencing and Analysis Consortium"/>
            <person name="Wilson R.K."/>
        </authorList>
    </citation>
    <scope>NUCLEOTIDE SEQUENCE [LARGE SCALE GENOMIC DNA]</scope>
    <source>
        <strain evidence="2">PB2801</strain>
    </source>
</reference>
<dbReference type="InParanoid" id="G0MR82"/>
<gene>
    <name evidence="1" type="ORF">CAEBREN_21823</name>
</gene>
<organism evidence="2">
    <name type="scientific">Caenorhabditis brenneri</name>
    <name type="common">Nematode worm</name>
    <dbReference type="NCBI Taxonomy" id="135651"/>
    <lineage>
        <taxon>Eukaryota</taxon>
        <taxon>Metazoa</taxon>
        <taxon>Ecdysozoa</taxon>
        <taxon>Nematoda</taxon>
        <taxon>Chromadorea</taxon>
        <taxon>Rhabditida</taxon>
        <taxon>Rhabditina</taxon>
        <taxon>Rhabditomorpha</taxon>
        <taxon>Rhabditoidea</taxon>
        <taxon>Rhabditidae</taxon>
        <taxon>Peloderinae</taxon>
        <taxon>Caenorhabditis</taxon>
    </lineage>
</organism>
<name>G0MR82_CAEBE</name>
<dbReference type="OMA" id="HTHGFEN"/>
<dbReference type="Proteomes" id="UP000008068">
    <property type="component" value="Unassembled WGS sequence"/>
</dbReference>
<evidence type="ECO:0000313" key="1">
    <source>
        <dbReference type="EMBL" id="EGT41952.1"/>
    </source>
</evidence>
<accession>G0MR82</accession>
<keyword evidence="2" id="KW-1185">Reference proteome</keyword>
<evidence type="ECO:0000313" key="2">
    <source>
        <dbReference type="Proteomes" id="UP000008068"/>
    </source>
</evidence>
<sequence>MKIILGVSILIACWAPIGLSLMNVAKRHTPEELQKLIMGLNYFRSEVAMTYNISNMHSIRYSLQLEEITDSMKTCADVKPGANYMPFYPPDDNMWKAIHTHGFENIDQLIERGDDRALQRYGAIVLLIKEIMHPLQTTIGCSMLEKPCHLVPDNTLYDVLLVQKIEFNAICLLGPSDSMDPKTIMKGHPGRNCLTGTSENGLCTSDVDSINFLEQYGIGNDPATSFSIQKYALLVILKFTLLVMLFE</sequence>